<name>A0A917BTP4_9PROT</name>
<dbReference type="NCBIfam" id="TIGR03588">
    <property type="entry name" value="PseC"/>
    <property type="match status" value="1"/>
</dbReference>
<evidence type="ECO:0000313" key="5">
    <source>
        <dbReference type="EMBL" id="GGF56407.1"/>
    </source>
</evidence>
<dbReference type="RefSeq" id="WP_188661756.1">
    <property type="nucleotide sequence ID" value="NZ_BMHV01000004.1"/>
</dbReference>
<evidence type="ECO:0000256" key="3">
    <source>
        <dbReference type="PIRSR" id="PIRSR000390-2"/>
    </source>
</evidence>
<accession>A0A917BTP4</accession>
<keyword evidence="6" id="KW-1185">Reference proteome</keyword>
<dbReference type="PIRSF" id="PIRSF000390">
    <property type="entry name" value="PLP_StrS"/>
    <property type="match status" value="1"/>
</dbReference>
<proteinExistence type="inferred from homology"/>
<dbReference type="Proteomes" id="UP000632498">
    <property type="component" value="Unassembled WGS sequence"/>
</dbReference>
<dbReference type="InterPro" id="IPR020026">
    <property type="entry name" value="PseC"/>
</dbReference>
<dbReference type="Pfam" id="PF01041">
    <property type="entry name" value="DegT_DnrJ_EryC1"/>
    <property type="match status" value="1"/>
</dbReference>
<comment type="caution">
    <text evidence="5">The sequence shown here is derived from an EMBL/GenBank/DDBJ whole genome shotgun (WGS) entry which is preliminary data.</text>
</comment>
<dbReference type="PANTHER" id="PTHR30244:SF34">
    <property type="entry name" value="DTDP-4-AMINO-4,6-DIDEOXYGALACTOSE TRANSAMINASE"/>
    <property type="match status" value="1"/>
</dbReference>
<dbReference type="AlphaFoldDB" id="A0A917BTP4"/>
<dbReference type="Gene3D" id="3.40.640.10">
    <property type="entry name" value="Type I PLP-dependent aspartate aminotransferase-like (Major domain)"/>
    <property type="match status" value="1"/>
</dbReference>
<sequence length="379" mass="41275">MALKPYARPDVRKEDIAAVCEVLTSQFLTTGPKVPELEDLFAQKIAVKQAVACSNGTTALHLASMAIGLQPGDKVIVPALTFLATANAVRMCGADVVFCDVDSETGLMTLDHIREAEARGGAGIVAVYPVHIGGHCADMQKISTYARTKGWKIVEDACHALGSLHHGHPVGSCAYSDLACFSLHATKSFTAAEGGMVTTNDLEIAQRMRRLRSHGMEADPATGPWAYEMKELGYNYRLTDLQAVLAISQLTRMEEVARIRSDIVARYRAALDGVSPFVKSVLPGGKDVPLLHLFQILIDYKGLGKDRAQVMTELSARGVGTQVHYIPVSDQPYYQNLYGVQNLPGARQFYERVLALPLYCGLTDRDIEDILEAVRDVVL</sequence>
<keyword evidence="3 4" id="KW-0663">Pyridoxal phosphate</keyword>
<dbReference type="InterPro" id="IPR015421">
    <property type="entry name" value="PyrdxlP-dep_Trfase_major"/>
</dbReference>
<dbReference type="InterPro" id="IPR000653">
    <property type="entry name" value="DegT/StrS_aminotransferase"/>
</dbReference>
<dbReference type="SUPFAM" id="SSF53383">
    <property type="entry name" value="PLP-dependent transferases"/>
    <property type="match status" value="1"/>
</dbReference>
<gene>
    <name evidence="5" type="ORF">GCM10011332_07370</name>
</gene>
<evidence type="ECO:0000313" key="6">
    <source>
        <dbReference type="Proteomes" id="UP000632498"/>
    </source>
</evidence>
<dbReference type="Gene3D" id="3.90.1150.10">
    <property type="entry name" value="Aspartate Aminotransferase, domain 1"/>
    <property type="match status" value="1"/>
</dbReference>
<dbReference type="GO" id="GO:0000271">
    <property type="term" value="P:polysaccharide biosynthetic process"/>
    <property type="evidence" value="ECO:0007669"/>
    <property type="project" value="TreeGrafter"/>
</dbReference>
<dbReference type="GO" id="GO:0008483">
    <property type="term" value="F:transaminase activity"/>
    <property type="evidence" value="ECO:0007669"/>
    <property type="project" value="TreeGrafter"/>
</dbReference>
<feature type="active site" description="Proton acceptor" evidence="2">
    <location>
        <position position="187"/>
    </location>
</feature>
<dbReference type="GO" id="GO:0030170">
    <property type="term" value="F:pyridoxal phosphate binding"/>
    <property type="evidence" value="ECO:0007669"/>
    <property type="project" value="TreeGrafter"/>
</dbReference>
<evidence type="ECO:0000256" key="4">
    <source>
        <dbReference type="RuleBase" id="RU004508"/>
    </source>
</evidence>
<organism evidence="5 6">
    <name type="scientific">Terasakiella brassicae</name>
    <dbReference type="NCBI Taxonomy" id="1634917"/>
    <lineage>
        <taxon>Bacteria</taxon>
        <taxon>Pseudomonadati</taxon>
        <taxon>Pseudomonadota</taxon>
        <taxon>Alphaproteobacteria</taxon>
        <taxon>Rhodospirillales</taxon>
        <taxon>Terasakiellaceae</taxon>
        <taxon>Terasakiella</taxon>
    </lineage>
</organism>
<dbReference type="PANTHER" id="PTHR30244">
    <property type="entry name" value="TRANSAMINASE"/>
    <property type="match status" value="1"/>
</dbReference>
<evidence type="ECO:0000256" key="2">
    <source>
        <dbReference type="PIRSR" id="PIRSR000390-1"/>
    </source>
</evidence>
<reference evidence="5" key="1">
    <citation type="journal article" date="2014" name="Int. J. Syst. Evol. Microbiol.">
        <title>Complete genome sequence of Corynebacterium casei LMG S-19264T (=DSM 44701T), isolated from a smear-ripened cheese.</title>
        <authorList>
            <consortium name="US DOE Joint Genome Institute (JGI-PGF)"/>
            <person name="Walter F."/>
            <person name="Albersmeier A."/>
            <person name="Kalinowski J."/>
            <person name="Ruckert C."/>
        </authorList>
    </citation>
    <scope>NUCLEOTIDE SEQUENCE</scope>
    <source>
        <strain evidence="5">CGMCC 1.15254</strain>
    </source>
</reference>
<comment type="similarity">
    <text evidence="1 4">Belongs to the DegT/DnrJ/EryC1 family.</text>
</comment>
<evidence type="ECO:0000256" key="1">
    <source>
        <dbReference type="ARBA" id="ARBA00037999"/>
    </source>
</evidence>
<dbReference type="InterPro" id="IPR015424">
    <property type="entry name" value="PyrdxlP-dep_Trfase"/>
</dbReference>
<dbReference type="CDD" id="cd00616">
    <property type="entry name" value="AHBA_syn"/>
    <property type="match status" value="1"/>
</dbReference>
<protein>
    <submittedName>
        <fullName evidence="5">UDP-4-amino-4, 6-dideoxy-N-acetyl-beta-L-altrosamine transaminase</fullName>
    </submittedName>
</protein>
<feature type="modified residue" description="N6-(pyridoxal phosphate)lysine" evidence="3">
    <location>
        <position position="187"/>
    </location>
</feature>
<reference evidence="5" key="2">
    <citation type="submission" date="2020-09" db="EMBL/GenBank/DDBJ databases">
        <authorList>
            <person name="Sun Q."/>
            <person name="Zhou Y."/>
        </authorList>
    </citation>
    <scope>NUCLEOTIDE SEQUENCE</scope>
    <source>
        <strain evidence="5">CGMCC 1.15254</strain>
    </source>
</reference>
<dbReference type="InterPro" id="IPR015422">
    <property type="entry name" value="PyrdxlP-dep_Trfase_small"/>
</dbReference>
<dbReference type="EMBL" id="BMHV01000004">
    <property type="protein sequence ID" value="GGF56407.1"/>
    <property type="molecule type" value="Genomic_DNA"/>
</dbReference>